<protein>
    <submittedName>
        <fullName evidence="1">Uncharacterized protein</fullName>
    </submittedName>
</protein>
<organism evidence="1 2">
    <name type="scientific">miscellaneous Crenarchaeota group-1 archaeon SG8-32-1</name>
    <dbReference type="NCBI Taxonomy" id="1685124"/>
    <lineage>
        <taxon>Archaea</taxon>
        <taxon>Candidatus Bathyarchaeota</taxon>
        <taxon>MCG-1</taxon>
    </lineage>
</organism>
<dbReference type="EMBL" id="LFWU01000092">
    <property type="protein sequence ID" value="KON31708.1"/>
    <property type="molecule type" value="Genomic_DNA"/>
</dbReference>
<gene>
    <name evidence="1" type="ORF">AC477_03930</name>
</gene>
<dbReference type="AlphaFoldDB" id="A0A0M0BSW8"/>
<proteinExistence type="predicted"/>
<comment type="caution">
    <text evidence="1">The sequence shown here is derived from an EMBL/GenBank/DDBJ whole genome shotgun (WGS) entry which is preliminary data.</text>
</comment>
<sequence length="347" mass="38107">MPTISIDTFFACTLILIVVFVSMAATASVAAPHIRGFQDLNEEAYLRKIAEYTVTSPGSPTNWGQIQSSSPDVFGLAKENSFSYDLDVDKVSRLSNQSIYALTYLELLTALRLEKVALSYSITQIMDITILMTSNVTVGDSTTYNFNVTVSRDQTPLATNLQCYVVARDFFNSTTSNTAIDGKGIVQTSIPNNSNGPVLLIVFARNPYDSRLTAQGSYIFAHLSLEPQPNNTFVNLSPLNNTLTITPNISDINLESGNVFTYGYESTLLPTSNSSYIVPEFLDSSPQVLAVTGWNGSDFFIEWATYPQVPLALGADFKFAETFSFKYLVTIDEVFYQLNVKCGGPSL</sequence>
<accession>A0A0M0BSW8</accession>
<reference evidence="1 2" key="1">
    <citation type="submission" date="2015-06" db="EMBL/GenBank/DDBJ databases">
        <title>New insights into the roles of widespread benthic archaea in carbon and nitrogen cycling.</title>
        <authorList>
            <person name="Lazar C.S."/>
            <person name="Baker B.J."/>
            <person name="Seitz K.W."/>
            <person name="Hyde A.S."/>
            <person name="Dick G.J."/>
            <person name="Hinrichs K.-U."/>
            <person name="Teske A.P."/>
        </authorList>
    </citation>
    <scope>NUCLEOTIDE SEQUENCE [LARGE SCALE GENOMIC DNA]</scope>
    <source>
        <strain evidence="1">SG8-32-1</strain>
    </source>
</reference>
<name>A0A0M0BSW8_9ARCH</name>
<evidence type="ECO:0000313" key="2">
    <source>
        <dbReference type="Proteomes" id="UP000037237"/>
    </source>
</evidence>
<dbReference type="Proteomes" id="UP000037237">
    <property type="component" value="Unassembled WGS sequence"/>
</dbReference>
<evidence type="ECO:0000313" key="1">
    <source>
        <dbReference type="EMBL" id="KON31708.1"/>
    </source>
</evidence>